<accession>A0AAX3W0Y8</accession>
<dbReference type="Pfam" id="PF05709">
    <property type="entry name" value="Sipho_tail"/>
    <property type="match status" value="1"/>
</dbReference>
<evidence type="ECO:0000259" key="1">
    <source>
        <dbReference type="Pfam" id="PF05709"/>
    </source>
</evidence>
<reference evidence="2" key="1">
    <citation type="journal article" date="2023" name="Antibiotics">
        <title>Prevalence and Molecular Characterization of Methicillin-Resistant Staphylococci (MRS) and Mammaliicocci (MRM) in Dromedary Camels from Algeria: First Detection of SCCmec-mecC Hybrid in Methicillin-Resistant Mammaliicoccus lentus.</title>
        <authorList>
            <person name="Belhout C."/>
            <person name="Boyen F."/>
            <person name="Vereecke N."/>
            <person name="Theuns S."/>
            <person name="Taibi N."/>
            <person name="Stegger M."/>
            <person name="de la Fe-Rodriguez P.Y."/>
            <person name="Bouayad L."/>
            <person name="Elgroud R."/>
            <person name="Butaye P."/>
        </authorList>
    </citation>
    <scope>NUCLEOTIDE SEQUENCE</scope>
    <source>
        <strain evidence="2">7048</strain>
    </source>
</reference>
<sequence length="277" mass="32033">MNDKTVRIFDDNMNVVLTEEFERLRFLKAEEEGVESIVNSTEIKGIDGVMLSPSSFGPFNLILSFFYRGTDVFDYKLVQNKLRSMLHRRTPFYITHSDMPGKKYAVYCTENAITNMGYQNGTFDISFVVFKGYSESLMTTDNFSLNSDYWQFGNGLVTDPNIKYVHTKRKFQIYNGSTDTVTPIHRHQIITTMNINAPNGFTIHNKTTGDKFTYKKKIRDTDTLVLNGVYPFKNKQHCGIDTNHEYITLAEGYNDFEVLGDGVEVKKIKFTFNFVYR</sequence>
<evidence type="ECO:0000313" key="3">
    <source>
        <dbReference type="Proteomes" id="UP001223261"/>
    </source>
</evidence>
<gene>
    <name evidence="2" type="ORF">PYH69_09515</name>
</gene>
<name>A0AAX3W0Y8_MAMLE</name>
<feature type="domain" description="Siphovirus-type tail component RIFT-related" evidence="1">
    <location>
        <begin position="16"/>
        <end position="129"/>
    </location>
</feature>
<dbReference type="InterPro" id="IPR008841">
    <property type="entry name" value="Siphovirus-type_tail_N"/>
</dbReference>
<dbReference type="AlphaFoldDB" id="A0AAX3W0Y8"/>
<evidence type="ECO:0000313" key="2">
    <source>
        <dbReference type="EMBL" id="WHI58993.1"/>
    </source>
</evidence>
<dbReference type="Gene3D" id="2.40.30.200">
    <property type="match status" value="1"/>
</dbReference>
<protein>
    <submittedName>
        <fullName evidence="2">Phage tail family protein</fullName>
    </submittedName>
</protein>
<dbReference type="EMBL" id="CP118848">
    <property type="protein sequence ID" value="WHI58993.1"/>
    <property type="molecule type" value="Genomic_DNA"/>
</dbReference>
<proteinExistence type="predicted"/>
<organism evidence="2 3">
    <name type="scientific">Mammaliicoccus lentus</name>
    <name type="common">Staphylococcus lentus</name>
    <dbReference type="NCBI Taxonomy" id="42858"/>
    <lineage>
        <taxon>Bacteria</taxon>
        <taxon>Bacillati</taxon>
        <taxon>Bacillota</taxon>
        <taxon>Bacilli</taxon>
        <taxon>Bacillales</taxon>
        <taxon>Staphylococcaceae</taxon>
        <taxon>Mammaliicoccus</taxon>
    </lineage>
</organism>
<dbReference type="Proteomes" id="UP001223261">
    <property type="component" value="Chromosome"/>
</dbReference>
<dbReference type="RefSeq" id="WP_282861765.1">
    <property type="nucleotide sequence ID" value="NZ_CP118848.1"/>
</dbReference>